<dbReference type="EMBL" id="BJWL01000028">
    <property type="protein sequence ID" value="GFZ20003.1"/>
    <property type="molecule type" value="Genomic_DNA"/>
</dbReference>
<dbReference type="Proteomes" id="UP000585474">
    <property type="component" value="Unassembled WGS sequence"/>
</dbReference>
<evidence type="ECO:0000313" key="4">
    <source>
        <dbReference type="Proteomes" id="UP000585474"/>
    </source>
</evidence>
<dbReference type="Gene3D" id="1.10.630.10">
    <property type="entry name" value="Cytochrome P450"/>
    <property type="match status" value="1"/>
</dbReference>
<feature type="compositionally biased region" description="Basic and acidic residues" evidence="1">
    <location>
        <begin position="236"/>
        <end position="250"/>
    </location>
</feature>
<dbReference type="GO" id="GO:0016705">
    <property type="term" value="F:oxidoreductase activity, acting on paired donors, with incorporation or reduction of molecular oxygen"/>
    <property type="evidence" value="ECO:0007669"/>
    <property type="project" value="InterPro"/>
</dbReference>
<dbReference type="InterPro" id="IPR036397">
    <property type="entry name" value="RNaseH_sf"/>
</dbReference>
<proteinExistence type="predicted"/>
<dbReference type="GO" id="GO:0003676">
    <property type="term" value="F:nucleic acid binding"/>
    <property type="evidence" value="ECO:0007669"/>
    <property type="project" value="InterPro"/>
</dbReference>
<dbReference type="InterPro" id="IPR012337">
    <property type="entry name" value="RNaseH-like_sf"/>
</dbReference>
<dbReference type="PANTHER" id="PTHR48475">
    <property type="entry name" value="RIBONUCLEASE H"/>
    <property type="match status" value="1"/>
</dbReference>
<feature type="domain" description="RNase H type-1" evidence="2">
    <location>
        <begin position="812"/>
        <end position="891"/>
    </location>
</feature>
<feature type="region of interest" description="Disordered" evidence="1">
    <location>
        <begin position="234"/>
        <end position="257"/>
    </location>
</feature>
<comment type="caution">
    <text evidence="3">The sequence shown here is derived from an EMBL/GenBank/DDBJ whole genome shotgun (WGS) entry which is preliminary data.</text>
</comment>
<dbReference type="GO" id="GO:0004523">
    <property type="term" value="F:RNA-DNA hybrid ribonuclease activity"/>
    <property type="evidence" value="ECO:0007669"/>
    <property type="project" value="InterPro"/>
</dbReference>
<dbReference type="InterPro" id="IPR043128">
    <property type="entry name" value="Rev_trsase/Diguanyl_cyclase"/>
</dbReference>
<dbReference type="Pfam" id="PF13456">
    <property type="entry name" value="RVT_3"/>
    <property type="match status" value="1"/>
</dbReference>
<protein>
    <recommendedName>
        <fullName evidence="2">RNase H type-1 domain-containing protein</fullName>
    </recommendedName>
</protein>
<feature type="region of interest" description="Disordered" evidence="1">
    <location>
        <begin position="411"/>
        <end position="453"/>
    </location>
</feature>
<dbReference type="SUPFAM" id="SSF53098">
    <property type="entry name" value="Ribonuclease H-like"/>
    <property type="match status" value="1"/>
</dbReference>
<gene>
    <name evidence="3" type="ORF">Acr_28g0007080</name>
</gene>
<dbReference type="InterPro" id="IPR002156">
    <property type="entry name" value="RNaseH_domain"/>
</dbReference>
<dbReference type="SUPFAM" id="SSF56672">
    <property type="entry name" value="DNA/RNA polymerases"/>
    <property type="match status" value="1"/>
</dbReference>
<dbReference type="Pfam" id="PF17919">
    <property type="entry name" value="RT_RNaseH_2"/>
    <property type="match status" value="1"/>
</dbReference>
<dbReference type="PANTHER" id="PTHR48475:SF2">
    <property type="entry name" value="RIBONUCLEASE H"/>
    <property type="match status" value="1"/>
</dbReference>
<sequence>MGYIFNQNDGVVNVRVATQHYCGNVIRKMTFGKRFFGAGREDGGPGVEEEEHVNGLFIILRFLYSFCVSDYVPLLRGRVDLDGHEGIMRWAIESVTKYQDPEVDERIRQWNEGTKMEQEDLLDVLIMLKDKEGCPELPRSNAELRNRYLSRLSANNPSDNRASPMANTSQFSDLKCLHREIHGMAEQMRIMNENNARLVQLLAAANPPHSAAPPIPDIKRSHHSNRSGVLAIGGEEMGRGRSPRRGDRIRARGKSTSQKIRDLDSRLDAINTGTNALFKLPTQLRIYEGKTDLMDHLNSYKSLMSLQGSSDEVMCKPFSTTLKGSARSWFRKLPPGTIDSFGDLNRLFIANFMSYKKRQKNDSHLFTVHQKETESLKDFVKRFNQTVLEVEDPSDKVSKANKYIAAEELAEAKRRQRGKDDHKRKEPDTRGYLRKYVATCPPPNSPEKRYRDNRPTAGDIQTIHGGFGSSGCSTSYRKRHARSAHRPAEEEIYNLSSSFVGDHPPITFNNDNLRGLHLPHDDALVVSAVIANFNVQRILVDSGSSADILFISALVNKIYKEQIGKTMEVYIDDMLVKSLQAADHIAYLEEAFGILWQHQMMLNPSKCIFGVSSGIFLGFLVTKRGIEANPDQIQALVAMSLPRNVRELKKYLGSPPLLTVPTTGKDLYVYLSISPTVVSVVLILKEDRVQRLVYYVSKVLMGAEARYSKIEKLAYALMIAARKLCHYFQAHPIIVLTDQPLKQILQRPDTLGRLLKGSIELSKFHIEYKPRMAIKVQALADFIIESTHEGTPELEITPSKIETLKEQSLEKDLACWILFVDSSSNQYGCGVGLVIQTPTGEQIEYAIRIGFKATNNEAEYEALLASLRVAVELGAQSLDIFSDSKLVVNQV</sequence>
<organism evidence="3 4">
    <name type="scientific">Actinidia rufa</name>
    <dbReference type="NCBI Taxonomy" id="165716"/>
    <lineage>
        <taxon>Eukaryota</taxon>
        <taxon>Viridiplantae</taxon>
        <taxon>Streptophyta</taxon>
        <taxon>Embryophyta</taxon>
        <taxon>Tracheophyta</taxon>
        <taxon>Spermatophyta</taxon>
        <taxon>Magnoliopsida</taxon>
        <taxon>eudicotyledons</taxon>
        <taxon>Gunneridae</taxon>
        <taxon>Pentapetalae</taxon>
        <taxon>asterids</taxon>
        <taxon>Ericales</taxon>
        <taxon>Actinidiaceae</taxon>
        <taxon>Actinidia</taxon>
    </lineage>
</organism>
<accession>A0A7J0HA57</accession>
<reference evidence="3 4" key="1">
    <citation type="submission" date="2019-07" db="EMBL/GenBank/DDBJ databases">
        <title>De Novo Assembly of kiwifruit Actinidia rufa.</title>
        <authorList>
            <person name="Sugita-Konishi S."/>
            <person name="Sato K."/>
            <person name="Mori E."/>
            <person name="Abe Y."/>
            <person name="Kisaki G."/>
            <person name="Hamano K."/>
            <person name="Suezawa K."/>
            <person name="Otani M."/>
            <person name="Fukuda T."/>
            <person name="Manabe T."/>
            <person name="Gomi K."/>
            <person name="Tabuchi M."/>
            <person name="Akimitsu K."/>
            <person name="Kataoka I."/>
        </authorList>
    </citation>
    <scope>NUCLEOTIDE SEQUENCE [LARGE SCALE GENOMIC DNA]</scope>
    <source>
        <strain evidence="4">cv. Fuchu</strain>
    </source>
</reference>
<dbReference type="CDD" id="cd09279">
    <property type="entry name" value="RNase_HI_like"/>
    <property type="match status" value="1"/>
</dbReference>
<dbReference type="Gene3D" id="3.30.70.270">
    <property type="match status" value="1"/>
</dbReference>
<dbReference type="OrthoDB" id="427924at2759"/>
<dbReference type="InterPro" id="IPR005162">
    <property type="entry name" value="Retrotrans_gag_dom"/>
</dbReference>
<dbReference type="GO" id="GO:0004497">
    <property type="term" value="F:monooxygenase activity"/>
    <property type="evidence" value="ECO:0007669"/>
    <property type="project" value="InterPro"/>
</dbReference>
<dbReference type="GO" id="GO:0005506">
    <property type="term" value="F:iron ion binding"/>
    <property type="evidence" value="ECO:0007669"/>
    <property type="project" value="InterPro"/>
</dbReference>
<evidence type="ECO:0000256" key="1">
    <source>
        <dbReference type="SAM" id="MobiDB-lite"/>
    </source>
</evidence>
<keyword evidence="4" id="KW-1185">Reference proteome</keyword>
<dbReference type="PROSITE" id="PS50879">
    <property type="entry name" value="RNASE_H_1"/>
    <property type="match status" value="1"/>
</dbReference>
<dbReference type="AlphaFoldDB" id="A0A7J0HA57"/>
<name>A0A7J0HA57_9ERIC</name>
<dbReference type="Gene3D" id="3.30.420.10">
    <property type="entry name" value="Ribonuclease H-like superfamily/Ribonuclease H"/>
    <property type="match status" value="1"/>
</dbReference>
<dbReference type="Pfam" id="PF03732">
    <property type="entry name" value="Retrotrans_gag"/>
    <property type="match status" value="1"/>
</dbReference>
<evidence type="ECO:0000259" key="2">
    <source>
        <dbReference type="PROSITE" id="PS50879"/>
    </source>
</evidence>
<dbReference type="InterPro" id="IPR041577">
    <property type="entry name" value="RT_RNaseH_2"/>
</dbReference>
<feature type="compositionally biased region" description="Basic and acidic residues" evidence="1">
    <location>
        <begin position="411"/>
        <end position="431"/>
    </location>
</feature>
<evidence type="ECO:0000313" key="3">
    <source>
        <dbReference type="EMBL" id="GFZ20003.1"/>
    </source>
</evidence>
<dbReference type="GO" id="GO:0020037">
    <property type="term" value="F:heme binding"/>
    <property type="evidence" value="ECO:0007669"/>
    <property type="project" value="InterPro"/>
</dbReference>
<dbReference type="InterPro" id="IPR036396">
    <property type="entry name" value="Cyt_P450_sf"/>
</dbReference>
<dbReference type="InterPro" id="IPR043502">
    <property type="entry name" value="DNA/RNA_pol_sf"/>
</dbReference>
<dbReference type="SUPFAM" id="SSF48264">
    <property type="entry name" value="Cytochrome P450"/>
    <property type="match status" value="1"/>
</dbReference>